<reference evidence="1 2" key="1">
    <citation type="submission" date="2015-09" db="EMBL/GenBank/DDBJ databases">
        <title>Draft genome of the parasitic nematode Teladorsagia circumcincta isolate WARC Sus (inbred).</title>
        <authorList>
            <person name="Mitreva M."/>
        </authorList>
    </citation>
    <scope>NUCLEOTIDE SEQUENCE [LARGE SCALE GENOMIC DNA]</scope>
    <source>
        <strain evidence="1 2">S</strain>
    </source>
</reference>
<proteinExistence type="predicted"/>
<dbReference type="EMBL" id="KZ345492">
    <property type="protein sequence ID" value="PIO73239.1"/>
    <property type="molecule type" value="Genomic_DNA"/>
</dbReference>
<evidence type="ECO:0000313" key="1">
    <source>
        <dbReference type="EMBL" id="PIO73239.1"/>
    </source>
</evidence>
<keyword evidence="2" id="KW-1185">Reference proteome</keyword>
<evidence type="ECO:0000313" key="2">
    <source>
        <dbReference type="Proteomes" id="UP000230423"/>
    </source>
</evidence>
<name>A0A2G9USN9_TELCI</name>
<protein>
    <submittedName>
        <fullName evidence="1">Uncharacterized protein</fullName>
    </submittedName>
</protein>
<dbReference type="OrthoDB" id="283815at2759"/>
<gene>
    <name evidence="1" type="ORF">TELCIR_04802</name>
</gene>
<organism evidence="1 2">
    <name type="scientific">Teladorsagia circumcincta</name>
    <name type="common">Brown stomach worm</name>
    <name type="synonym">Ostertagia circumcincta</name>
    <dbReference type="NCBI Taxonomy" id="45464"/>
    <lineage>
        <taxon>Eukaryota</taxon>
        <taxon>Metazoa</taxon>
        <taxon>Ecdysozoa</taxon>
        <taxon>Nematoda</taxon>
        <taxon>Chromadorea</taxon>
        <taxon>Rhabditida</taxon>
        <taxon>Rhabditina</taxon>
        <taxon>Rhabditomorpha</taxon>
        <taxon>Strongyloidea</taxon>
        <taxon>Trichostrongylidae</taxon>
        <taxon>Teladorsagia</taxon>
    </lineage>
</organism>
<accession>A0A2G9USN9</accession>
<dbReference type="AlphaFoldDB" id="A0A2G9USN9"/>
<dbReference type="Proteomes" id="UP000230423">
    <property type="component" value="Unassembled WGS sequence"/>
</dbReference>
<sequence>MDRVLYQCGCEEWWPLCNLYFCRHCSILRYGIDNKSSRRVMPSNVFNVPMVNKGLRHTRSAIQYKLAS</sequence>
<feature type="non-terminal residue" evidence="1">
    <location>
        <position position="68"/>
    </location>
</feature>